<feature type="chain" id="PRO_5029650709" description="C1q domain-containing protein" evidence="1">
    <location>
        <begin position="25"/>
        <end position="259"/>
    </location>
</feature>
<evidence type="ECO:0000256" key="1">
    <source>
        <dbReference type="SAM" id="SignalP"/>
    </source>
</evidence>
<protein>
    <recommendedName>
        <fullName evidence="4">C1q domain-containing protein</fullName>
    </recommendedName>
</protein>
<sequence>MKQLIYVFTLLLGGWLLLPGAAQAQVKIGANAKTIGQNSNLEVEAANGNKTIVDKGTGNVGIGTTTPGNNLEVNSGTSGKSGLRFTNLNNSTTGATSGAKALGVNSSGDVVTVEASAVPIYVPTLKAAINGYSVSVPQSSNTLGLSTPEFNTIPGASVSGNQVVLPPGLYRANFTFSAQFRSADISNISTAYLYINGTGLQGISSYSPAGANGGAYSGVVSFRLSAQSTVTFVNNVQSAGTFELFGGLANSSVAIEKLQ</sequence>
<gene>
    <name evidence="2" type="ORF">F5984_24580</name>
</gene>
<accession>A0A7J5TSM6</accession>
<name>A0A7J5TSM6_9BACT</name>
<evidence type="ECO:0000313" key="2">
    <source>
        <dbReference type="EMBL" id="KAB7726495.1"/>
    </source>
</evidence>
<dbReference type="EMBL" id="WELI01000015">
    <property type="protein sequence ID" value="KAB7726495.1"/>
    <property type="molecule type" value="Genomic_DNA"/>
</dbReference>
<evidence type="ECO:0008006" key="4">
    <source>
        <dbReference type="Google" id="ProtNLM"/>
    </source>
</evidence>
<dbReference type="Proteomes" id="UP000488299">
    <property type="component" value="Unassembled WGS sequence"/>
</dbReference>
<organism evidence="2 3">
    <name type="scientific">Rudanella paleaurantiibacter</name>
    <dbReference type="NCBI Taxonomy" id="2614655"/>
    <lineage>
        <taxon>Bacteria</taxon>
        <taxon>Pseudomonadati</taxon>
        <taxon>Bacteroidota</taxon>
        <taxon>Cytophagia</taxon>
        <taxon>Cytophagales</taxon>
        <taxon>Cytophagaceae</taxon>
        <taxon>Rudanella</taxon>
    </lineage>
</organism>
<keyword evidence="1" id="KW-0732">Signal</keyword>
<proteinExistence type="predicted"/>
<keyword evidence="3" id="KW-1185">Reference proteome</keyword>
<evidence type="ECO:0000313" key="3">
    <source>
        <dbReference type="Proteomes" id="UP000488299"/>
    </source>
</evidence>
<feature type="signal peptide" evidence="1">
    <location>
        <begin position="1"/>
        <end position="24"/>
    </location>
</feature>
<comment type="caution">
    <text evidence="2">The sequence shown here is derived from an EMBL/GenBank/DDBJ whole genome shotgun (WGS) entry which is preliminary data.</text>
</comment>
<reference evidence="2 3" key="1">
    <citation type="submission" date="2019-10" db="EMBL/GenBank/DDBJ databases">
        <title>Rudanella paleaurantiibacter sp. nov., isolated from sludge.</title>
        <authorList>
            <person name="Xu S.Q."/>
        </authorList>
    </citation>
    <scope>NUCLEOTIDE SEQUENCE [LARGE SCALE GENOMIC DNA]</scope>
    <source>
        <strain evidence="2 3">HX-22-17</strain>
    </source>
</reference>
<dbReference type="RefSeq" id="WP_152126809.1">
    <property type="nucleotide sequence ID" value="NZ_WELI01000015.1"/>
</dbReference>
<dbReference type="AlphaFoldDB" id="A0A7J5TSM6"/>